<name>A0A5E4MA51_9HEMI</name>
<feature type="region of interest" description="Disordered" evidence="1">
    <location>
        <begin position="47"/>
        <end position="69"/>
    </location>
</feature>
<evidence type="ECO:0000313" key="2">
    <source>
        <dbReference type="EMBL" id="VVC28969.1"/>
    </source>
</evidence>
<organism evidence="2 3">
    <name type="scientific">Cinara cedri</name>
    <dbReference type="NCBI Taxonomy" id="506608"/>
    <lineage>
        <taxon>Eukaryota</taxon>
        <taxon>Metazoa</taxon>
        <taxon>Ecdysozoa</taxon>
        <taxon>Arthropoda</taxon>
        <taxon>Hexapoda</taxon>
        <taxon>Insecta</taxon>
        <taxon>Pterygota</taxon>
        <taxon>Neoptera</taxon>
        <taxon>Paraneoptera</taxon>
        <taxon>Hemiptera</taxon>
        <taxon>Sternorrhyncha</taxon>
        <taxon>Aphidomorpha</taxon>
        <taxon>Aphidoidea</taxon>
        <taxon>Aphididae</taxon>
        <taxon>Lachninae</taxon>
        <taxon>Cinara</taxon>
    </lineage>
</organism>
<accession>A0A5E4MA51</accession>
<sequence>MGRIFEMTYNNFLNVIETDSADLLAQGYIFYGNITSEVSIFGRVVDESSNESTDNSNHEEDESPVRPTQSVCRNCGCIFKNS</sequence>
<evidence type="ECO:0000313" key="3">
    <source>
        <dbReference type="Proteomes" id="UP000325440"/>
    </source>
</evidence>
<keyword evidence="3" id="KW-1185">Reference proteome</keyword>
<proteinExistence type="predicted"/>
<dbReference type="Proteomes" id="UP000325440">
    <property type="component" value="Unassembled WGS sequence"/>
</dbReference>
<dbReference type="EMBL" id="CABPRJ010000486">
    <property type="protein sequence ID" value="VVC28969.1"/>
    <property type="molecule type" value="Genomic_DNA"/>
</dbReference>
<evidence type="ECO:0000256" key="1">
    <source>
        <dbReference type="SAM" id="MobiDB-lite"/>
    </source>
</evidence>
<gene>
    <name evidence="2" type="ORF">CINCED_3A015322</name>
</gene>
<dbReference type="AlphaFoldDB" id="A0A5E4MA51"/>
<reference evidence="2 3" key="1">
    <citation type="submission" date="2019-08" db="EMBL/GenBank/DDBJ databases">
        <authorList>
            <person name="Alioto T."/>
            <person name="Alioto T."/>
            <person name="Gomez Garrido J."/>
        </authorList>
    </citation>
    <scope>NUCLEOTIDE SEQUENCE [LARGE SCALE GENOMIC DNA]</scope>
</reference>
<protein>
    <submittedName>
        <fullName evidence="2">Uncharacterized protein</fullName>
    </submittedName>
</protein>